<keyword evidence="2" id="KW-0472">Membrane</keyword>
<gene>
    <name evidence="4" type="ORF">Cch02nite_44180</name>
</gene>
<dbReference type="GO" id="GO:0003755">
    <property type="term" value="F:peptidyl-prolyl cis-trans isomerase activity"/>
    <property type="evidence" value="ECO:0007669"/>
    <property type="project" value="InterPro"/>
</dbReference>
<evidence type="ECO:0000313" key="4">
    <source>
        <dbReference type="EMBL" id="GIF90974.1"/>
    </source>
</evidence>
<evidence type="ECO:0000259" key="3">
    <source>
        <dbReference type="PROSITE" id="PS50072"/>
    </source>
</evidence>
<feature type="transmembrane region" description="Helical" evidence="2">
    <location>
        <begin position="35"/>
        <end position="54"/>
    </location>
</feature>
<protein>
    <submittedName>
        <fullName evidence="4">Peptidyl-prolyl cis-trans isomerase</fullName>
    </submittedName>
</protein>
<keyword evidence="2" id="KW-0812">Transmembrane</keyword>
<dbReference type="Proteomes" id="UP000619293">
    <property type="component" value="Unassembled WGS sequence"/>
</dbReference>
<organism evidence="4 5">
    <name type="scientific">Catellatospora chokoriensis</name>
    <dbReference type="NCBI Taxonomy" id="310353"/>
    <lineage>
        <taxon>Bacteria</taxon>
        <taxon>Bacillati</taxon>
        <taxon>Actinomycetota</taxon>
        <taxon>Actinomycetes</taxon>
        <taxon>Micromonosporales</taxon>
        <taxon>Micromonosporaceae</taxon>
        <taxon>Catellatospora</taxon>
    </lineage>
</organism>
<dbReference type="AlphaFoldDB" id="A0A8J3JYV4"/>
<keyword evidence="5" id="KW-1185">Reference proteome</keyword>
<dbReference type="Pfam" id="PF00160">
    <property type="entry name" value="Pro_isomerase"/>
    <property type="match status" value="1"/>
</dbReference>
<name>A0A8J3JYV4_9ACTN</name>
<dbReference type="Gene3D" id="2.40.100.10">
    <property type="entry name" value="Cyclophilin-like"/>
    <property type="match status" value="1"/>
</dbReference>
<dbReference type="InterPro" id="IPR044666">
    <property type="entry name" value="Cyclophilin_A-like"/>
</dbReference>
<keyword evidence="4" id="KW-0413">Isomerase</keyword>
<dbReference type="PANTHER" id="PTHR45625:SF3">
    <property type="entry name" value="PEPTIDYL-PROLYL CIS-TRANS ISOMERASE B-RELATED"/>
    <property type="match status" value="1"/>
</dbReference>
<dbReference type="RefSeq" id="WP_239120690.1">
    <property type="nucleotide sequence ID" value="NZ_BAAALB010000035.1"/>
</dbReference>
<dbReference type="EMBL" id="BONG01000027">
    <property type="protein sequence ID" value="GIF90974.1"/>
    <property type="molecule type" value="Genomic_DNA"/>
</dbReference>
<reference evidence="4 5" key="1">
    <citation type="submission" date="2021-01" db="EMBL/GenBank/DDBJ databases">
        <title>Whole genome shotgun sequence of Catellatospora chokoriensis NBRC 107358.</title>
        <authorList>
            <person name="Komaki H."/>
            <person name="Tamura T."/>
        </authorList>
    </citation>
    <scope>NUCLEOTIDE SEQUENCE [LARGE SCALE GENOMIC DNA]</scope>
    <source>
        <strain evidence="4 5">NBRC 107358</strain>
    </source>
</reference>
<comment type="caution">
    <text evidence="4">The sequence shown here is derived from an EMBL/GenBank/DDBJ whole genome shotgun (WGS) entry which is preliminary data.</text>
</comment>
<sequence>MSSTIQRQRAAARARLERQMGERLEEARKRKQRNAVIGAAVALLLVIGGTIWLMNVVGGKDETPATAAPLPDGQVCTWTPDAAGNPNLKDVGTPPTEVSAKGKQTMTITTSAGVVEIAVNTAKAPCTAASFTYLAGKNFFDNTKCHRLTTEGIKVLQCGDPSGTGMGGPSYKFAEENLPNVTDQATAYPAGTVAIANTGQPGSSGSQFFLVYGTSPLESKYTVLGTITKGLDIVEKIGKDGAVDKDGKAIGDGAPKTPVTITSVKMTPAES</sequence>
<dbReference type="InterPro" id="IPR029000">
    <property type="entry name" value="Cyclophilin-like_dom_sf"/>
</dbReference>
<evidence type="ECO:0000256" key="1">
    <source>
        <dbReference type="ARBA" id="ARBA00002388"/>
    </source>
</evidence>
<evidence type="ECO:0000313" key="5">
    <source>
        <dbReference type="Proteomes" id="UP000619293"/>
    </source>
</evidence>
<dbReference type="PANTHER" id="PTHR45625">
    <property type="entry name" value="PEPTIDYL-PROLYL CIS-TRANS ISOMERASE-RELATED"/>
    <property type="match status" value="1"/>
</dbReference>
<proteinExistence type="predicted"/>
<dbReference type="SUPFAM" id="SSF50891">
    <property type="entry name" value="Cyclophilin-like"/>
    <property type="match status" value="1"/>
</dbReference>
<accession>A0A8J3JYV4</accession>
<keyword evidence="2" id="KW-1133">Transmembrane helix</keyword>
<comment type="function">
    <text evidence="1">PPIases accelerate the folding of proteins. It catalyzes the cis-trans isomerization of proline imidic peptide bonds in oligopeptides.</text>
</comment>
<feature type="domain" description="PPIase cyclophilin-type" evidence="3">
    <location>
        <begin position="110"/>
        <end position="266"/>
    </location>
</feature>
<dbReference type="PROSITE" id="PS50072">
    <property type="entry name" value="CSA_PPIASE_2"/>
    <property type="match status" value="1"/>
</dbReference>
<dbReference type="InterPro" id="IPR002130">
    <property type="entry name" value="Cyclophilin-type_PPIase_dom"/>
</dbReference>
<evidence type="ECO:0000256" key="2">
    <source>
        <dbReference type="SAM" id="Phobius"/>
    </source>
</evidence>